<dbReference type="PANTHER" id="PTHR46112">
    <property type="entry name" value="AMINOPEPTIDASE"/>
    <property type="match status" value="1"/>
</dbReference>
<reference evidence="2" key="1">
    <citation type="submission" date="2021-03" db="EMBL/GenBank/DDBJ databases">
        <authorList>
            <person name="Tagirdzhanova G."/>
        </authorList>
    </citation>
    <scope>NUCLEOTIDE SEQUENCE</scope>
</reference>
<gene>
    <name evidence="2" type="ORF">GOMPHAMPRED_000212</name>
</gene>
<keyword evidence="3" id="KW-1185">Reference proteome</keyword>
<organism evidence="2 3">
    <name type="scientific">Gomphillus americanus</name>
    <dbReference type="NCBI Taxonomy" id="1940652"/>
    <lineage>
        <taxon>Eukaryota</taxon>
        <taxon>Fungi</taxon>
        <taxon>Dikarya</taxon>
        <taxon>Ascomycota</taxon>
        <taxon>Pezizomycotina</taxon>
        <taxon>Lecanoromycetes</taxon>
        <taxon>OSLEUM clade</taxon>
        <taxon>Ostropomycetidae</taxon>
        <taxon>Ostropales</taxon>
        <taxon>Graphidaceae</taxon>
        <taxon>Gomphilloideae</taxon>
        <taxon>Gomphillus</taxon>
    </lineage>
</organism>
<accession>A0A8H3HUW2</accession>
<evidence type="ECO:0000259" key="1">
    <source>
        <dbReference type="Pfam" id="PF00557"/>
    </source>
</evidence>
<sequence length="243" mass="27352">MDTQTISSDEQHRAASLREAEAKAVALFEEIARDLIRPGVGEKALNDEIHELGQKRHNVQTHWHKRIVRSGPNTLQPFQENPPDRTIEPGDLIVVDLGPVFEKWEADFGRTYIVPGGPSPDEDATAADKKKLVDALEPMWHKIKDLYLGNPDMTGEELFNLANFTATGAGYKWGAHLAGHIVGDFPHERIPRDKITNYVVPGNHQKISALDKKGRKLHWILEVHLRPQHEAYGAFFEQILTVA</sequence>
<name>A0A8H3HUW2_9LECA</name>
<evidence type="ECO:0000313" key="3">
    <source>
        <dbReference type="Proteomes" id="UP000664169"/>
    </source>
</evidence>
<dbReference type="Pfam" id="PF00557">
    <property type="entry name" value="Peptidase_M24"/>
    <property type="match status" value="1"/>
</dbReference>
<dbReference type="OrthoDB" id="2818246at2759"/>
<protein>
    <recommendedName>
        <fullName evidence="1">Peptidase M24 domain-containing protein</fullName>
    </recommendedName>
</protein>
<dbReference type="Gene3D" id="3.90.230.10">
    <property type="entry name" value="Creatinase/methionine aminopeptidase superfamily"/>
    <property type="match status" value="1"/>
</dbReference>
<evidence type="ECO:0000313" key="2">
    <source>
        <dbReference type="EMBL" id="CAF9903367.1"/>
    </source>
</evidence>
<dbReference type="InterPro" id="IPR050659">
    <property type="entry name" value="Peptidase_M24B"/>
</dbReference>
<dbReference type="InterPro" id="IPR036005">
    <property type="entry name" value="Creatinase/aminopeptidase-like"/>
</dbReference>
<comment type="caution">
    <text evidence="2">The sequence shown here is derived from an EMBL/GenBank/DDBJ whole genome shotgun (WGS) entry which is preliminary data.</text>
</comment>
<dbReference type="PANTHER" id="PTHR46112:SF8">
    <property type="entry name" value="CYTOPLASMIC PEPTIDASE PEPQ-RELATED"/>
    <property type="match status" value="1"/>
</dbReference>
<proteinExistence type="predicted"/>
<dbReference type="CDD" id="cd01066">
    <property type="entry name" value="APP_MetAP"/>
    <property type="match status" value="1"/>
</dbReference>
<dbReference type="Proteomes" id="UP000664169">
    <property type="component" value="Unassembled WGS sequence"/>
</dbReference>
<dbReference type="InterPro" id="IPR000994">
    <property type="entry name" value="Pept_M24"/>
</dbReference>
<dbReference type="SUPFAM" id="SSF55920">
    <property type="entry name" value="Creatinase/aminopeptidase"/>
    <property type="match status" value="1"/>
</dbReference>
<feature type="domain" description="Peptidase M24" evidence="1">
    <location>
        <begin position="16"/>
        <end position="192"/>
    </location>
</feature>
<dbReference type="AlphaFoldDB" id="A0A8H3HUW2"/>
<dbReference type="EMBL" id="CAJPDQ010000001">
    <property type="protein sequence ID" value="CAF9903367.1"/>
    <property type="molecule type" value="Genomic_DNA"/>
</dbReference>